<dbReference type="Gene3D" id="2.140.10.30">
    <property type="entry name" value="Dipeptidylpeptidase IV, N-terminal domain"/>
    <property type="match status" value="2"/>
</dbReference>
<dbReference type="Pfam" id="PF00930">
    <property type="entry name" value="DPPIV_N"/>
    <property type="match status" value="1"/>
</dbReference>
<evidence type="ECO:0000313" key="4">
    <source>
        <dbReference type="EMBL" id="KAJ3584764.1"/>
    </source>
</evidence>
<keyword evidence="2" id="KW-0812">Transmembrane</keyword>
<dbReference type="GO" id="GO:1901379">
    <property type="term" value="P:regulation of potassium ion transmembrane transport"/>
    <property type="evidence" value="ECO:0007669"/>
    <property type="project" value="TreeGrafter"/>
</dbReference>
<feature type="transmembrane region" description="Helical" evidence="2">
    <location>
        <begin position="33"/>
        <end position="54"/>
    </location>
</feature>
<dbReference type="OrthoDB" id="16520at2759"/>
<keyword evidence="2" id="KW-1133">Transmembrane helix</keyword>
<name>A0A9Q0D9I7_9TELE</name>
<feature type="domain" description="Dipeptidylpeptidase IV N-terminal" evidence="3">
    <location>
        <begin position="147"/>
        <end position="198"/>
    </location>
</feature>
<gene>
    <name evidence="4" type="ORF">NHX12_015259</name>
</gene>
<evidence type="ECO:0000259" key="3">
    <source>
        <dbReference type="Pfam" id="PF00930"/>
    </source>
</evidence>
<evidence type="ECO:0000256" key="2">
    <source>
        <dbReference type="SAM" id="Phobius"/>
    </source>
</evidence>
<comment type="caution">
    <text evidence="4">The sequence shown here is derived from an EMBL/GenBank/DDBJ whole genome shotgun (WGS) entry which is preliminary data.</text>
</comment>
<dbReference type="SUPFAM" id="SSF82171">
    <property type="entry name" value="DPP6 N-terminal domain-like"/>
    <property type="match status" value="1"/>
</dbReference>
<proteinExistence type="predicted"/>
<keyword evidence="5" id="KW-1185">Reference proteome</keyword>
<sequence>MTASSEPTKKKKPKEQDEDFVDVSPTQRNWKGIAISLLVIVGVCALISGSVILLTPADVRGVRKSKASSSAYTSLRPPGPVADFKAVQYSLSPDLKFALLSYDVTRVYRYSSTASYLVYNLHTSCTSLRTTSTTSLACGAALSGSPQEILKSNLAYWWSPDGERLAFLTINDTLVPNMALPQFTGSMYPRGLHYPYPTVCVCVCVYSNASARHHGKCGS</sequence>
<dbReference type="EMBL" id="JANIIK010000119">
    <property type="protein sequence ID" value="KAJ3584764.1"/>
    <property type="molecule type" value="Genomic_DNA"/>
</dbReference>
<accession>A0A9Q0D9I7</accession>
<feature type="region of interest" description="Disordered" evidence="1">
    <location>
        <begin position="1"/>
        <end position="21"/>
    </location>
</feature>
<dbReference type="GO" id="GO:0008076">
    <property type="term" value="C:voltage-gated potassium channel complex"/>
    <property type="evidence" value="ECO:0007669"/>
    <property type="project" value="TreeGrafter"/>
</dbReference>
<keyword evidence="2" id="KW-0472">Membrane</keyword>
<dbReference type="AlphaFoldDB" id="A0A9Q0D9I7"/>
<organism evidence="4 5">
    <name type="scientific">Muraenolepis orangiensis</name>
    <name type="common">Patagonian moray cod</name>
    <dbReference type="NCBI Taxonomy" id="630683"/>
    <lineage>
        <taxon>Eukaryota</taxon>
        <taxon>Metazoa</taxon>
        <taxon>Chordata</taxon>
        <taxon>Craniata</taxon>
        <taxon>Vertebrata</taxon>
        <taxon>Euteleostomi</taxon>
        <taxon>Actinopterygii</taxon>
        <taxon>Neopterygii</taxon>
        <taxon>Teleostei</taxon>
        <taxon>Neoteleostei</taxon>
        <taxon>Acanthomorphata</taxon>
        <taxon>Zeiogadaria</taxon>
        <taxon>Gadariae</taxon>
        <taxon>Gadiformes</taxon>
        <taxon>Muraenolepidoidei</taxon>
        <taxon>Muraenolepididae</taxon>
        <taxon>Muraenolepis</taxon>
    </lineage>
</organism>
<dbReference type="InterPro" id="IPR050278">
    <property type="entry name" value="Serine_Prot_S9B/DPPIV"/>
</dbReference>
<reference evidence="4" key="1">
    <citation type="submission" date="2022-07" db="EMBL/GenBank/DDBJ databases">
        <title>Chromosome-level genome of Muraenolepis orangiensis.</title>
        <authorList>
            <person name="Kim J."/>
        </authorList>
    </citation>
    <scope>NUCLEOTIDE SEQUENCE</scope>
    <source>
        <strain evidence="4">KU_S4_2022</strain>
        <tissue evidence="4">Muscle</tissue>
    </source>
</reference>
<dbReference type="GO" id="GO:0015459">
    <property type="term" value="F:potassium channel regulator activity"/>
    <property type="evidence" value="ECO:0007669"/>
    <property type="project" value="TreeGrafter"/>
</dbReference>
<evidence type="ECO:0000313" key="5">
    <source>
        <dbReference type="Proteomes" id="UP001148018"/>
    </source>
</evidence>
<protein>
    <recommendedName>
        <fullName evidence="3">Dipeptidylpeptidase IV N-terminal domain-containing protein</fullName>
    </recommendedName>
</protein>
<dbReference type="PANTHER" id="PTHR11731:SF21">
    <property type="entry name" value="INACTIVE DIPEPTIDYL PEPTIDASE 10"/>
    <property type="match status" value="1"/>
</dbReference>
<evidence type="ECO:0000256" key="1">
    <source>
        <dbReference type="SAM" id="MobiDB-lite"/>
    </source>
</evidence>
<dbReference type="GO" id="GO:0006508">
    <property type="term" value="P:proteolysis"/>
    <property type="evidence" value="ECO:0007669"/>
    <property type="project" value="InterPro"/>
</dbReference>
<dbReference type="Proteomes" id="UP001148018">
    <property type="component" value="Unassembled WGS sequence"/>
</dbReference>
<dbReference type="PANTHER" id="PTHR11731">
    <property type="entry name" value="PROTEASE FAMILY S9B,C DIPEPTIDYL-PEPTIDASE IV-RELATED"/>
    <property type="match status" value="1"/>
</dbReference>
<dbReference type="InterPro" id="IPR002469">
    <property type="entry name" value="Peptidase_S9B_N"/>
</dbReference>